<feature type="transmembrane region" description="Helical" evidence="1">
    <location>
        <begin position="78"/>
        <end position="94"/>
    </location>
</feature>
<protein>
    <recommendedName>
        <fullName evidence="4">Tryptophan transporter</fullName>
    </recommendedName>
</protein>
<dbReference type="OrthoDB" id="3173414at2"/>
<feature type="transmembrane region" description="Helical" evidence="1">
    <location>
        <begin position="49"/>
        <end position="71"/>
    </location>
</feature>
<name>A0A3N0IC13_9ACTN</name>
<evidence type="ECO:0000313" key="3">
    <source>
        <dbReference type="Proteomes" id="UP000271472"/>
    </source>
</evidence>
<feature type="transmembrane region" description="Helical" evidence="1">
    <location>
        <begin position="100"/>
        <end position="118"/>
    </location>
</feature>
<evidence type="ECO:0000313" key="2">
    <source>
        <dbReference type="EMBL" id="RNM34080.1"/>
    </source>
</evidence>
<evidence type="ECO:0008006" key="4">
    <source>
        <dbReference type="Google" id="ProtNLM"/>
    </source>
</evidence>
<proteinExistence type="predicted"/>
<dbReference type="EMBL" id="QIBZ01000012">
    <property type="protein sequence ID" value="RNM34080.1"/>
    <property type="molecule type" value="Genomic_DNA"/>
</dbReference>
<dbReference type="RefSeq" id="WP_123219808.1">
    <property type="nucleotide sequence ID" value="NZ_JACHYQ010000002.1"/>
</dbReference>
<organism evidence="2 3">
    <name type="scientific">Slackia isoflavoniconvertens</name>
    <dbReference type="NCBI Taxonomy" id="572010"/>
    <lineage>
        <taxon>Bacteria</taxon>
        <taxon>Bacillati</taxon>
        <taxon>Actinomycetota</taxon>
        <taxon>Coriobacteriia</taxon>
        <taxon>Eggerthellales</taxon>
        <taxon>Eggerthellaceae</taxon>
        <taxon>Slackia</taxon>
    </lineage>
</organism>
<keyword evidence="1" id="KW-1133">Transmembrane helix</keyword>
<sequence length="190" mass="19616">MSENATTAQPRTVATVDRGKLDIKALVLLAILLAAGFILNMFVGKAISGATGGMISPEFIISAFCLTILVVRPNIGQALAIGLISAAVIQITTTSPFIDFAAEGVAAVVMALIVKAGMKTPAKKIIPLVGTFVTTVLSGCIFMVIKMAMIGVVGELAAAMLPVVIATAVFNAILCQALYVPIKKALKVED</sequence>
<reference evidence="3" key="1">
    <citation type="submission" date="2018-05" db="EMBL/GenBank/DDBJ databases">
        <title>Genome Sequencing of selected type strains of the family Eggerthellaceae.</title>
        <authorList>
            <person name="Danylec N."/>
            <person name="Stoll D.A."/>
            <person name="Doetsch A."/>
            <person name="Huch M."/>
        </authorList>
    </citation>
    <scope>NUCLEOTIDE SEQUENCE [LARGE SCALE GENOMIC DNA]</scope>
    <source>
        <strain evidence="3">DSM 22006</strain>
    </source>
</reference>
<dbReference type="Proteomes" id="UP000271472">
    <property type="component" value="Unassembled WGS sequence"/>
</dbReference>
<keyword evidence="3" id="KW-1185">Reference proteome</keyword>
<gene>
    <name evidence="2" type="ORF">DMP05_07225</name>
</gene>
<comment type="caution">
    <text evidence="2">The sequence shown here is derived from an EMBL/GenBank/DDBJ whole genome shotgun (WGS) entry which is preliminary data.</text>
</comment>
<dbReference type="AlphaFoldDB" id="A0A3N0IC13"/>
<feature type="transmembrane region" description="Helical" evidence="1">
    <location>
        <begin position="21"/>
        <end position="43"/>
    </location>
</feature>
<keyword evidence="1" id="KW-0812">Transmembrane</keyword>
<evidence type="ECO:0000256" key="1">
    <source>
        <dbReference type="SAM" id="Phobius"/>
    </source>
</evidence>
<feature type="transmembrane region" description="Helical" evidence="1">
    <location>
        <begin position="157"/>
        <end position="180"/>
    </location>
</feature>
<feature type="transmembrane region" description="Helical" evidence="1">
    <location>
        <begin position="125"/>
        <end position="145"/>
    </location>
</feature>
<accession>A0A3N0IC13</accession>
<dbReference type="Gene3D" id="1.10.1760.20">
    <property type="match status" value="1"/>
</dbReference>
<keyword evidence="1" id="KW-0472">Membrane</keyword>
<dbReference type="GeneID" id="98662840"/>